<dbReference type="InterPro" id="IPR018247">
    <property type="entry name" value="EF_Hand_1_Ca_BS"/>
</dbReference>
<evidence type="ECO:0000259" key="12">
    <source>
        <dbReference type="Pfam" id="PF07885"/>
    </source>
</evidence>
<feature type="domain" description="Potassium channel" evidence="12">
    <location>
        <begin position="265"/>
        <end position="333"/>
    </location>
</feature>
<keyword evidence="4" id="KW-0106">Calcium</keyword>
<dbReference type="AlphaFoldDB" id="A0A4D9CV74"/>
<evidence type="ECO:0000256" key="6">
    <source>
        <dbReference type="ARBA" id="ARBA00023065"/>
    </source>
</evidence>
<evidence type="ECO:0000313" key="13">
    <source>
        <dbReference type="EMBL" id="TFJ80559.1"/>
    </source>
</evidence>
<evidence type="ECO:0000256" key="1">
    <source>
        <dbReference type="ARBA" id="ARBA00004141"/>
    </source>
</evidence>
<dbReference type="PROSITE" id="PS00018">
    <property type="entry name" value="EF_HAND_1"/>
    <property type="match status" value="1"/>
</dbReference>
<feature type="region of interest" description="Disordered" evidence="10">
    <location>
        <begin position="142"/>
        <end position="236"/>
    </location>
</feature>
<dbReference type="GO" id="GO:0022841">
    <property type="term" value="F:potassium ion leak channel activity"/>
    <property type="evidence" value="ECO:0007669"/>
    <property type="project" value="TreeGrafter"/>
</dbReference>
<evidence type="ECO:0000256" key="5">
    <source>
        <dbReference type="ARBA" id="ARBA00022989"/>
    </source>
</evidence>
<keyword evidence="6 9" id="KW-0406">Ion transport</keyword>
<dbReference type="SUPFAM" id="SSF47473">
    <property type="entry name" value="EF-hand"/>
    <property type="match status" value="1"/>
</dbReference>
<comment type="subcellular location">
    <subcellularLocation>
        <location evidence="1">Membrane</location>
        <topology evidence="1">Multi-pass membrane protein</topology>
    </subcellularLocation>
</comment>
<dbReference type="InterPro" id="IPR013099">
    <property type="entry name" value="K_chnl_dom"/>
</dbReference>
<dbReference type="GO" id="GO:0015271">
    <property type="term" value="F:outward rectifier potassium channel activity"/>
    <property type="evidence" value="ECO:0007669"/>
    <property type="project" value="TreeGrafter"/>
</dbReference>
<dbReference type="EMBL" id="SDOX01000161">
    <property type="protein sequence ID" value="TFJ80559.1"/>
    <property type="molecule type" value="Genomic_DNA"/>
</dbReference>
<comment type="caution">
    <text evidence="13">The sequence shown here is derived from an EMBL/GenBank/DDBJ whole genome shotgun (WGS) entry which is preliminary data.</text>
</comment>
<dbReference type="SUPFAM" id="SSF81324">
    <property type="entry name" value="Voltage-gated potassium channels"/>
    <property type="match status" value="2"/>
</dbReference>
<keyword evidence="2 9" id="KW-0813">Transport</keyword>
<comment type="similarity">
    <text evidence="9">Belongs to the two pore domain potassium channel (TC 1.A.1.8) family.</text>
</comment>
<gene>
    <name evidence="13" type="ORF">NSK_008101</name>
</gene>
<sequence>MFGWYHLGQTAKGPPTIAHYHRSIIREEYEEEGRKSRFSILHLSIICLVSYLLVSIGVYGYWLERWGASRAIYFGVVTLTSVGFGDMTPLTQESRLFTIFFAIVGISVVALAMGEISGFIIEKETAKVEEFNRLLAQKLSQRMQADHHDAAGESEEDDSRDEEEEDDEDERRAENPREEGMKEHSMPGERERGQSLGVVVSAEETVGEKEKGEGKEVRERGREEDGSKKKKEEEGNAWAKAKMGDGSRVGLVKLVLRALLPVILVNAIGAGTIGYLEGWTEIDIVYYAVISSTTIGYGDLHPDNEATYLVAAIYIPFAVVAVGNFITTISQYYMGKSEEKRRAEILNRKYAFEELLAMDENHDGSVDIMEFTIYLLKLWGMVDDKILEAIYARFHEMDKDSTGLLTKANFIEAVAEPERLSMLHALSVMPQSQSMVPFGHSLEDSLSDSSLSASIS</sequence>
<dbReference type="Gene3D" id="1.10.287.70">
    <property type="match status" value="2"/>
</dbReference>
<feature type="transmembrane region" description="Helical" evidence="11">
    <location>
        <begin position="96"/>
        <end position="121"/>
    </location>
</feature>
<proteinExistence type="inferred from homology"/>
<name>A0A4D9CV74_9STRA</name>
<feature type="transmembrane region" description="Helical" evidence="11">
    <location>
        <begin position="254"/>
        <end position="276"/>
    </location>
</feature>
<dbReference type="PANTHER" id="PTHR11003:SF291">
    <property type="entry name" value="IP11374P"/>
    <property type="match status" value="1"/>
</dbReference>
<evidence type="ECO:0000256" key="10">
    <source>
        <dbReference type="SAM" id="MobiDB-lite"/>
    </source>
</evidence>
<dbReference type="Pfam" id="PF07885">
    <property type="entry name" value="Ion_trans_2"/>
    <property type="match status" value="2"/>
</dbReference>
<keyword evidence="8 9" id="KW-0407">Ion channel</keyword>
<dbReference type="InterPro" id="IPR011992">
    <property type="entry name" value="EF-hand-dom_pair"/>
</dbReference>
<feature type="transmembrane region" description="Helical" evidence="11">
    <location>
        <begin position="40"/>
        <end position="62"/>
    </location>
</feature>
<dbReference type="Gene3D" id="1.10.238.10">
    <property type="entry name" value="EF-hand"/>
    <property type="match status" value="1"/>
</dbReference>
<evidence type="ECO:0000313" key="14">
    <source>
        <dbReference type="Proteomes" id="UP000355283"/>
    </source>
</evidence>
<accession>A0A4D9CV74</accession>
<feature type="transmembrane region" description="Helical" evidence="11">
    <location>
        <begin position="71"/>
        <end position="90"/>
    </location>
</feature>
<feature type="compositionally biased region" description="Acidic residues" evidence="10">
    <location>
        <begin position="152"/>
        <end position="169"/>
    </location>
</feature>
<organism evidence="13 14">
    <name type="scientific">Nannochloropsis salina CCMP1776</name>
    <dbReference type="NCBI Taxonomy" id="1027361"/>
    <lineage>
        <taxon>Eukaryota</taxon>
        <taxon>Sar</taxon>
        <taxon>Stramenopiles</taxon>
        <taxon>Ochrophyta</taxon>
        <taxon>Eustigmatophyceae</taxon>
        <taxon>Eustigmatales</taxon>
        <taxon>Monodopsidaceae</taxon>
        <taxon>Microchloropsis</taxon>
        <taxon>Microchloropsis salina</taxon>
    </lineage>
</organism>
<reference evidence="13 14" key="1">
    <citation type="submission" date="2019-01" db="EMBL/GenBank/DDBJ databases">
        <title>Nuclear Genome Assembly of the Microalgal Biofuel strain Nannochloropsis salina CCMP1776.</title>
        <authorList>
            <person name="Hovde B."/>
        </authorList>
    </citation>
    <scope>NUCLEOTIDE SEQUENCE [LARGE SCALE GENOMIC DNA]</scope>
    <source>
        <strain evidence="13 14">CCMP1776</strain>
    </source>
</reference>
<dbReference type="PRINTS" id="PR01333">
    <property type="entry name" value="2POREKCHANEL"/>
</dbReference>
<feature type="compositionally biased region" description="Basic and acidic residues" evidence="10">
    <location>
        <begin position="206"/>
        <end position="234"/>
    </location>
</feature>
<feature type="domain" description="Potassium channel" evidence="12">
    <location>
        <begin position="53"/>
        <end position="120"/>
    </location>
</feature>
<evidence type="ECO:0000256" key="2">
    <source>
        <dbReference type="ARBA" id="ARBA00022448"/>
    </source>
</evidence>
<evidence type="ECO:0000256" key="11">
    <source>
        <dbReference type="SAM" id="Phobius"/>
    </source>
</evidence>
<keyword evidence="3 9" id="KW-0812">Transmembrane</keyword>
<dbReference type="OrthoDB" id="415460at2759"/>
<evidence type="ECO:0000256" key="3">
    <source>
        <dbReference type="ARBA" id="ARBA00022692"/>
    </source>
</evidence>
<keyword evidence="14" id="KW-1185">Reference proteome</keyword>
<evidence type="ECO:0000256" key="4">
    <source>
        <dbReference type="ARBA" id="ARBA00022837"/>
    </source>
</evidence>
<evidence type="ECO:0000256" key="9">
    <source>
        <dbReference type="RuleBase" id="RU003857"/>
    </source>
</evidence>
<dbReference type="PANTHER" id="PTHR11003">
    <property type="entry name" value="POTASSIUM CHANNEL, SUBFAMILY K"/>
    <property type="match status" value="1"/>
</dbReference>
<feature type="transmembrane region" description="Helical" evidence="11">
    <location>
        <begin position="308"/>
        <end position="333"/>
    </location>
</feature>
<dbReference type="GO" id="GO:0005886">
    <property type="term" value="C:plasma membrane"/>
    <property type="evidence" value="ECO:0007669"/>
    <property type="project" value="TreeGrafter"/>
</dbReference>
<keyword evidence="7 11" id="KW-0472">Membrane</keyword>
<dbReference type="InterPro" id="IPR003280">
    <property type="entry name" value="2pore_dom_K_chnl"/>
</dbReference>
<dbReference type="Proteomes" id="UP000355283">
    <property type="component" value="Unassembled WGS sequence"/>
</dbReference>
<evidence type="ECO:0000256" key="7">
    <source>
        <dbReference type="ARBA" id="ARBA00023136"/>
    </source>
</evidence>
<dbReference type="GO" id="GO:0005737">
    <property type="term" value="C:cytoplasm"/>
    <property type="evidence" value="ECO:0007669"/>
    <property type="project" value="UniProtKB-ARBA"/>
</dbReference>
<keyword evidence="5 11" id="KW-1133">Transmembrane helix</keyword>
<evidence type="ECO:0000256" key="8">
    <source>
        <dbReference type="ARBA" id="ARBA00023303"/>
    </source>
</evidence>
<protein>
    <recommendedName>
        <fullName evidence="12">Potassium channel domain-containing protein</fullName>
    </recommendedName>
</protein>
<feature type="compositionally biased region" description="Basic and acidic residues" evidence="10">
    <location>
        <begin position="170"/>
        <end position="193"/>
    </location>
</feature>
<dbReference type="GO" id="GO:0030322">
    <property type="term" value="P:stabilization of membrane potential"/>
    <property type="evidence" value="ECO:0007669"/>
    <property type="project" value="TreeGrafter"/>
</dbReference>